<accession>A0ABN7XLR0</accession>
<reference evidence="1 2" key="1">
    <citation type="submission" date="2021-06" db="EMBL/GenBank/DDBJ databases">
        <authorList>
            <person name="Kallberg Y."/>
            <person name="Tangrot J."/>
            <person name="Rosling A."/>
        </authorList>
    </citation>
    <scope>NUCLEOTIDE SEQUENCE [LARGE SCALE GENOMIC DNA]</scope>
    <source>
        <strain evidence="1 2">120-4 pot B 10/14</strain>
    </source>
</reference>
<name>A0ABN7XLR0_GIGMA</name>
<proteinExistence type="predicted"/>
<sequence length="63" mass="6982">GDVLSLSESSKVKSLRGFDLDDKVFIKINGIVVFLDVVKKVFGERVLAGFDEMEAETSVQTFK</sequence>
<dbReference type="EMBL" id="CAJVQB010147770">
    <property type="protein sequence ID" value="CAG8855298.1"/>
    <property type="molecule type" value="Genomic_DNA"/>
</dbReference>
<keyword evidence="2" id="KW-1185">Reference proteome</keyword>
<organism evidence="1 2">
    <name type="scientific">Gigaspora margarita</name>
    <dbReference type="NCBI Taxonomy" id="4874"/>
    <lineage>
        <taxon>Eukaryota</taxon>
        <taxon>Fungi</taxon>
        <taxon>Fungi incertae sedis</taxon>
        <taxon>Mucoromycota</taxon>
        <taxon>Glomeromycotina</taxon>
        <taxon>Glomeromycetes</taxon>
        <taxon>Diversisporales</taxon>
        <taxon>Gigasporaceae</taxon>
        <taxon>Gigaspora</taxon>
    </lineage>
</organism>
<feature type="non-terminal residue" evidence="1">
    <location>
        <position position="1"/>
    </location>
</feature>
<evidence type="ECO:0000313" key="1">
    <source>
        <dbReference type="EMBL" id="CAG8855298.1"/>
    </source>
</evidence>
<gene>
    <name evidence="1" type="ORF">GMARGA_LOCUS44119</name>
</gene>
<comment type="caution">
    <text evidence="1">The sequence shown here is derived from an EMBL/GenBank/DDBJ whole genome shotgun (WGS) entry which is preliminary data.</text>
</comment>
<evidence type="ECO:0000313" key="2">
    <source>
        <dbReference type="Proteomes" id="UP000789901"/>
    </source>
</evidence>
<protein>
    <submittedName>
        <fullName evidence="1">40679_t:CDS:1</fullName>
    </submittedName>
</protein>
<dbReference type="Proteomes" id="UP000789901">
    <property type="component" value="Unassembled WGS sequence"/>
</dbReference>